<gene>
    <name evidence="6" type="ORF">THAPSDRAFT_20827</name>
</gene>
<keyword evidence="3 5" id="KW-1133">Transmembrane helix</keyword>
<dbReference type="RefSeq" id="XP_002286799.1">
    <property type="nucleotide sequence ID" value="XM_002286763.1"/>
</dbReference>
<dbReference type="PANTHER" id="PTHR43701">
    <property type="entry name" value="MEMBRANE TRANSPORTER PROTEIN MJ0441-RELATED"/>
    <property type="match status" value="1"/>
</dbReference>
<evidence type="ECO:0000313" key="6">
    <source>
        <dbReference type="EMBL" id="EED96440.1"/>
    </source>
</evidence>
<dbReference type="InterPro" id="IPR051598">
    <property type="entry name" value="TSUP/Inactive_protease-like"/>
</dbReference>
<keyword evidence="2 5" id="KW-0812">Transmembrane</keyword>
<feature type="transmembrane region" description="Helical" evidence="5">
    <location>
        <begin position="404"/>
        <end position="421"/>
    </location>
</feature>
<feature type="transmembrane region" description="Helical" evidence="5">
    <location>
        <begin position="377"/>
        <end position="398"/>
    </location>
</feature>
<dbReference type="PaxDb" id="35128-Thaps20827"/>
<evidence type="ECO:0000256" key="2">
    <source>
        <dbReference type="ARBA" id="ARBA00022692"/>
    </source>
</evidence>
<sequence length="433" mass="47818">MGESQRLVSTQSSSDRYCELPAFKDNAITKPPLSPKSKYTPFQEQLMHFGIIWRSFVSPSILAFILLLPAIIYNREYVSTYLYETWYVPLMGIVAVTIPSGGAPVAGGVVFLPVLTMKKIEAHEAVAFAAATQMVGVGIFAPMGWMSRDPSVLMGSFLKPMFPFALAGLLFSYLVTPLEKEDEVLLAFTIFIICLALYIIKGLVYKQLDVSQSDEDDSGDATAECDSQEEDDLVGTEIEEEKAVQDVESPSYQNENSIDTTGFSTRRTKMERRNIVFTRKLFVIYAVSCFLGGMLTGWIGIGVEKVTFFLLTFYHDVDVIAAGLSSITMTGWLSFVAFMLHALCTPEDEGPGPHLSCALRDELNPDGHVFGKVPYEMWMAVLPGTLIGSLGGPIVNAAVGPRNIMIIFVIFLLFDVGYNLYNLADFFTELFGL</sequence>
<dbReference type="eggNOG" id="ENOG502S9B0">
    <property type="taxonomic scope" value="Eukaryota"/>
</dbReference>
<dbReference type="EMBL" id="CM000638">
    <property type="protein sequence ID" value="EED96440.1"/>
    <property type="molecule type" value="Genomic_DNA"/>
</dbReference>
<feature type="transmembrane region" description="Helical" evidence="5">
    <location>
        <begin position="157"/>
        <end position="178"/>
    </location>
</feature>
<dbReference type="PANTHER" id="PTHR43701:SF2">
    <property type="entry name" value="MEMBRANE TRANSPORTER PROTEIN YJNA-RELATED"/>
    <property type="match status" value="1"/>
</dbReference>
<reference evidence="6 7" key="2">
    <citation type="journal article" date="2008" name="Nature">
        <title>The Phaeodactylum genome reveals the evolutionary history of diatom genomes.</title>
        <authorList>
            <person name="Bowler C."/>
            <person name="Allen A.E."/>
            <person name="Badger J.H."/>
            <person name="Grimwood J."/>
            <person name="Jabbari K."/>
            <person name="Kuo A."/>
            <person name="Maheswari U."/>
            <person name="Martens C."/>
            <person name="Maumus F."/>
            <person name="Otillar R.P."/>
            <person name="Rayko E."/>
            <person name="Salamov A."/>
            <person name="Vandepoele K."/>
            <person name="Beszteri B."/>
            <person name="Gruber A."/>
            <person name="Heijde M."/>
            <person name="Katinka M."/>
            <person name="Mock T."/>
            <person name="Valentin K."/>
            <person name="Verret F."/>
            <person name="Berges J.A."/>
            <person name="Brownlee C."/>
            <person name="Cadoret J.P."/>
            <person name="Chiovitti A."/>
            <person name="Choi C.J."/>
            <person name="Coesel S."/>
            <person name="De Martino A."/>
            <person name="Detter J.C."/>
            <person name="Durkin C."/>
            <person name="Falciatore A."/>
            <person name="Fournet J."/>
            <person name="Haruta M."/>
            <person name="Huysman M.J."/>
            <person name="Jenkins B.D."/>
            <person name="Jiroutova K."/>
            <person name="Jorgensen R.E."/>
            <person name="Joubert Y."/>
            <person name="Kaplan A."/>
            <person name="Kroger N."/>
            <person name="Kroth P.G."/>
            <person name="La Roche J."/>
            <person name="Lindquist E."/>
            <person name="Lommer M."/>
            <person name="Martin-Jezequel V."/>
            <person name="Lopez P.J."/>
            <person name="Lucas S."/>
            <person name="Mangogna M."/>
            <person name="McGinnis K."/>
            <person name="Medlin L.K."/>
            <person name="Montsant A."/>
            <person name="Oudot-Le Secq M.P."/>
            <person name="Napoli C."/>
            <person name="Obornik M."/>
            <person name="Parker M.S."/>
            <person name="Petit J.L."/>
            <person name="Porcel B.M."/>
            <person name="Poulsen N."/>
            <person name="Robison M."/>
            <person name="Rychlewski L."/>
            <person name="Rynearson T.A."/>
            <person name="Schmutz J."/>
            <person name="Shapiro H."/>
            <person name="Siaut M."/>
            <person name="Stanley M."/>
            <person name="Sussman M.R."/>
            <person name="Taylor A.R."/>
            <person name="Vardi A."/>
            <person name="von Dassow P."/>
            <person name="Vyverman W."/>
            <person name="Willis A."/>
            <person name="Wyrwicz L.S."/>
            <person name="Rokhsar D.S."/>
            <person name="Weissenbach J."/>
            <person name="Armbrust E.V."/>
            <person name="Green B.R."/>
            <person name="Van de Peer Y."/>
            <person name="Grigoriev I.V."/>
        </authorList>
    </citation>
    <scope>NUCLEOTIDE SEQUENCE [LARGE SCALE GENOMIC DNA]</scope>
    <source>
        <strain evidence="6 7">CCMP1335</strain>
    </source>
</reference>
<dbReference type="Pfam" id="PF01925">
    <property type="entry name" value="TauE"/>
    <property type="match status" value="1"/>
</dbReference>
<feature type="transmembrane region" description="Helical" evidence="5">
    <location>
        <begin position="184"/>
        <end position="204"/>
    </location>
</feature>
<feature type="transmembrane region" description="Helical" evidence="5">
    <location>
        <begin position="125"/>
        <end position="145"/>
    </location>
</feature>
<evidence type="ECO:0008006" key="8">
    <source>
        <dbReference type="Google" id="ProtNLM"/>
    </source>
</evidence>
<reference evidence="6 7" key="1">
    <citation type="journal article" date="2004" name="Science">
        <title>The genome of the diatom Thalassiosira pseudonana: ecology, evolution, and metabolism.</title>
        <authorList>
            <person name="Armbrust E.V."/>
            <person name="Berges J.A."/>
            <person name="Bowler C."/>
            <person name="Green B.R."/>
            <person name="Martinez D."/>
            <person name="Putnam N.H."/>
            <person name="Zhou S."/>
            <person name="Allen A.E."/>
            <person name="Apt K.E."/>
            <person name="Bechner M."/>
            <person name="Brzezinski M.A."/>
            <person name="Chaal B.K."/>
            <person name="Chiovitti A."/>
            <person name="Davis A.K."/>
            <person name="Demarest M.S."/>
            <person name="Detter J.C."/>
            <person name="Glavina T."/>
            <person name="Goodstein D."/>
            <person name="Hadi M.Z."/>
            <person name="Hellsten U."/>
            <person name="Hildebrand M."/>
            <person name="Jenkins B.D."/>
            <person name="Jurka J."/>
            <person name="Kapitonov V.V."/>
            <person name="Kroger N."/>
            <person name="Lau W.W."/>
            <person name="Lane T.W."/>
            <person name="Larimer F.W."/>
            <person name="Lippmeier J.C."/>
            <person name="Lucas S."/>
            <person name="Medina M."/>
            <person name="Montsant A."/>
            <person name="Obornik M."/>
            <person name="Parker M.S."/>
            <person name="Palenik B."/>
            <person name="Pazour G.J."/>
            <person name="Richardson P.M."/>
            <person name="Rynearson T.A."/>
            <person name="Saito M.A."/>
            <person name="Schwartz D.C."/>
            <person name="Thamatrakoln K."/>
            <person name="Valentin K."/>
            <person name="Vardi A."/>
            <person name="Wilkerson F.P."/>
            <person name="Rokhsar D.S."/>
        </authorList>
    </citation>
    <scope>NUCLEOTIDE SEQUENCE [LARGE SCALE GENOMIC DNA]</scope>
    <source>
        <strain evidence="6 7">CCMP1335</strain>
    </source>
</reference>
<dbReference type="InterPro" id="IPR002781">
    <property type="entry name" value="TM_pro_TauE-like"/>
</dbReference>
<evidence type="ECO:0000313" key="7">
    <source>
        <dbReference type="Proteomes" id="UP000001449"/>
    </source>
</evidence>
<dbReference type="GeneID" id="7445674"/>
<evidence type="ECO:0000256" key="5">
    <source>
        <dbReference type="SAM" id="Phobius"/>
    </source>
</evidence>
<protein>
    <recommendedName>
        <fullName evidence="8">Membrane transporter protein</fullName>
    </recommendedName>
</protein>
<dbReference type="Proteomes" id="UP000001449">
    <property type="component" value="Chromosome 1"/>
</dbReference>
<name>B8BQY1_THAPS</name>
<accession>B8BQY1</accession>
<evidence type="ECO:0000256" key="3">
    <source>
        <dbReference type="ARBA" id="ARBA00022989"/>
    </source>
</evidence>
<dbReference type="KEGG" id="tps:THAPSDRAFT_20827"/>
<dbReference type="InParanoid" id="B8BQY1"/>
<feature type="transmembrane region" description="Helical" evidence="5">
    <location>
        <begin position="51"/>
        <end position="74"/>
    </location>
</feature>
<feature type="transmembrane region" description="Helical" evidence="5">
    <location>
        <begin position="86"/>
        <end position="113"/>
    </location>
</feature>
<proteinExistence type="predicted"/>
<organism evidence="6 7">
    <name type="scientific">Thalassiosira pseudonana</name>
    <name type="common">Marine diatom</name>
    <name type="synonym">Cyclotella nana</name>
    <dbReference type="NCBI Taxonomy" id="35128"/>
    <lineage>
        <taxon>Eukaryota</taxon>
        <taxon>Sar</taxon>
        <taxon>Stramenopiles</taxon>
        <taxon>Ochrophyta</taxon>
        <taxon>Bacillariophyta</taxon>
        <taxon>Coscinodiscophyceae</taxon>
        <taxon>Thalassiosirophycidae</taxon>
        <taxon>Thalassiosirales</taxon>
        <taxon>Thalassiosiraceae</taxon>
        <taxon>Thalassiosira</taxon>
    </lineage>
</organism>
<comment type="subcellular location">
    <subcellularLocation>
        <location evidence="1">Membrane</location>
        <topology evidence="1">Multi-pass membrane protein</topology>
    </subcellularLocation>
</comment>
<dbReference type="GO" id="GO:0016020">
    <property type="term" value="C:membrane"/>
    <property type="evidence" value="ECO:0007669"/>
    <property type="project" value="UniProtKB-SubCell"/>
</dbReference>
<feature type="transmembrane region" description="Helical" evidence="5">
    <location>
        <begin position="276"/>
        <end position="299"/>
    </location>
</feature>
<dbReference type="HOGENOM" id="CLU_633863_0_0_1"/>
<evidence type="ECO:0000256" key="4">
    <source>
        <dbReference type="ARBA" id="ARBA00023136"/>
    </source>
</evidence>
<keyword evidence="7" id="KW-1185">Reference proteome</keyword>
<evidence type="ECO:0000256" key="1">
    <source>
        <dbReference type="ARBA" id="ARBA00004141"/>
    </source>
</evidence>
<dbReference type="AlphaFoldDB" id="B8BQY1"/>
<keyword evidence="4 5" id="KW-0472">Membrane</keyword>